<sequence length="228" mass="23577">MTSDSDLPDLATAYALDAVSDAERADIEHRLAEAPAEVADAFRAEVRVVREAMARASATVAVTPPASLRQQALAVSRDPHRDSFRWRTGLLATAAAVVVAAGGFGAGLALRPLTAPTTAEQVLSAGDVRTVTGQLAAGGTATFMYSRDERSGVLVMNNAAPPPPGMVYQMWLMTDQGPESAGTMGAIAPSTTAMVRDLGDSSALAFTMEPDGGSTQPTGEMVARLSLT</sequence>
<dbReference type="Pfam" id="PF22618">
    <property type="entry name" value="RskA_N"/>
    <property type="match status" value="1"/>
</dbReference>
<evidence type="ECO:0000256" key="7">
    <source>
        <dbReference type="ARBA" id="ARBA00023163"/>
    </source>
</evidence>
<dbReference type="AlphaFoldDB" id="A0A0H5RPL8"/>
<gene>
    <name evidence="11" type="primary">rskA_1</name>
    <name evidence="8" type="synonym">rskA</name>
    <name evidence="11" type="ORF">BN2156_02979</name>
</gene>
<keyword evidence="5 8" id="KW-0805">Transcription regulation</keyword>
<dbReference type="STRING" id="146018.BN2156_02979"/>
<dbReference type="InterPro" id="IPR018764">
    <property type="entry name" value="RskA_C"/>
</dbReference>
<proteinExistence type="inferred from homology"/>
<feature type="domain" description="Anti-sigma K factor RskA C-terminal" evidence="9">
    <location>
        <begin position="91"/>
        <end position="220"/>
    </location>
</feature>
<keyword evidence="6 8" id="KW-0472">Membrane</keyword>
<keyword evidence="4 8" id="KW-1133">Transmembrane helix</keyword>
<comment type="domain">
    <text evidence="8">The cytosolic domain interacts with sigma factor SigK.</text>
</comment>
<dbReference type="RefSeq" id="WP_090515027.1">
    <property type="nucleotide sequence ID" value="NZ_CWKH01000001.1"/>
</dbReference>
<evidence type="ECO:0000256" key="5">
    <source>
        <dbReference type="ARBA" id="ARBA00023015"/>
    </source>
</evidence>
<evidence type="ECO:0000313" key="11">
    <source>
        <dbReference type="EMBL" id="CRZ16115.1"/>
    </source>
</evidence>
<protein>
    <recommendedName>
        <fullName evidence="8">Anti-sigma-K factor RskA</fullName>
    </recommendedName>
    <alternativeName>
        <fullName evidence="8">Sigma-K anti-sigma factor RskA</fullName>
    </alternativeName>
</protein>
<dbReference type="PANTHER" id="PTHR37461:SF1">
    <property type="entry name" value="ANTI-SIGMA-K FACTOR RSKA"/>
    <property type="match status" value="1"/>
</dbReference>
<comment type="similarity">
    <text evidence="8">Belongs to the anti-sigma-K factor family.</text>
</comment>
<organism evidence="11 12">
    <name type="scientific">Mycolicibacterium neworleansense</name>
    <dbReference type="NCBI Taxonomy" id="146018"/>
    <lineage>
        <taxon>Bacteria</taxon>
        <taxon>Bacillati</taxon>
        <taxon>Actinomycetota</taxon>
        <taxon>Actinomycetes</taxon>
        <taxon>Mycobacteriales</taxon>
        <taxon>Mycobacteriaceae</taxon>
        <taxon>Mycolicibacterium</taxon>
    </lineage>
</organism>
<dbReference type="GO" id="GO:0016989">
    <property type="term" value="F:sigma factor antagonist activity"/>
    <property type="evidence" value="ECO:0007669"/>
    <property type="project" value="TreeGrafter"/>
</dbReference>
<evidence type="ECO:0000313" key="12">
    <source>
        <dbReference type="Proteomes" id="UP000199147"/>
    </source>
</evidence>
<reference evidence="12" key="1">
    <citation type="submission" date="2015-07" db="EMBL/GenBank/DDBJ databases">
        <authorList>
            <person name="Urmite Genomes"/>
        </authorList>
    </citation>
    <scope>NUCLEOTIDE SEQUENCE [LARGE SCALE GENOMIC DNA]</scope>
    <source>
        <strain evidence="12">type strain: ATCC 49404</strain>
    </source>
</reference>
<feature type="domain" description="Anti-sigma-K factor RskA N-terminal" evidence="10">
    <location>
        <begin position="8"/>
        <end position="54"/>
    </location>
</feature>
<keyword evidence="3 8" id="KW-0812">Transmembrane</keyword>
<dbReference type="PANTHER" id="PTHR37461">
    <property type="entry name" value="ANTI-SIGMA-K FACTOR RSKA"/>
    <property type="match status" value="1"/>
</dbReference>
<evidence type="ECO:0000256" key="3">
    <source>
        <dbReference type="ARBA" id="ARBA00022692"/>
    </source>
</evidence>
<evidence type="ECO:0000256" key="1">
    <source>
        <dbReference type="ARBA" id="ARBA00004162"/>
    </source>
</evidence>
<dbReference type="OrthoDB" id="153510at2"/>
<accession>A0A0H5RPL8</accession>
<evidence type="ECO:0000256" key="8">
    <source>
        <dbReference type="RuleBase" id="RU363049"/>
    </source>
</evidence>
<dbReference type="Proteomes" id="UP000199147">
    <property type="component" value="Unassembled WGS sequence"/>
</dbReference>
<dbReference type="GO" id="GO:0006417">
    <property type="term" value="P:regulation of translation"/>
    <property type="evidence" value="ECO:0007669"/>
    <property type="project" value="TreeGrafter"/>
</dbReference>
<dbReference type="Pfam" id="PF10099">
    <property type="entry name" value="RskA_C"/>
    <property type="match status" value="1"/>
</dbReference>
<feature type="transmembrane region" description="Helical" evidence="8">
    <location>
        <begin position="90"/>
        <end position="110"/>
    </location>
</feature>
<comment type="function">
    <text evidence="8">An anti-sigma factor for extracytoplasmic function (ECF) sigma factor SigK. ECF sigma factors are held in an inactive form by an anti-sigma factor until released by regulated intramembrane proteolysis (RIP). RIP occurs when an extracytoplasmic signal triggers a concerted proteolytic cascade to transmit information and elicit cellular responses. The membrane-spanning regulatory substrate protein is first cut extracytoplasmically (site-1 protease, S1P), then within the membrane itself (site-2 protease, S2P, Rip1), while cytoplasmic proteases finish degrading the regulatory protein, liberating the sigma factor.</text>
</comment>
<evidence type="ECO:0000256" key="6">
    <source>
        <dbReference type="ARBA" id="ARBA00023136"/>
    </source>
</evidence>
<dbReference type="GO" id="GO:0005886">
    <property type="term" value="C:plasma membrane"/>
    <property type="evidence" value="ECO:0007669"/>
    <property type="project" value="UniProtKB-SubCell"/>
</dbReference>
<dbReference type="InterPro" id="IPR051474">
    <property type="entry name" value="Anti-sigma-K/W_factor"/>
</dbReference>
<keyword evidence="2 8" id="KW-1003">Cell membrane</keyword>
<dbReference type="EMBL" id="CWKH01000001">
    <property type="protein sequence ID" value="CRZ16115.1"/>
    <property type="molecule type" value="Genomic_DNA"/>
</dbReference>
<dbReference type="InterPro" id="IPR041916">
    <property type="entry name" value="Anti_sigma_zinc_sf"/>
</dbReference>
<name>A0A0H5RPL8_9MYCO</name>
<evidence type="ECO:0000256" key="4">
    <source>
        <dbReference type="ARBA" id="ARBA00022989"/>
    </source>
</evidence>
<evidence type="ECO:0000259" key="10">
    <source>
        <dbReference type="Pfam" id="PF22618"/>
    </source>
</evidence>
<keyword evidence="12" id="KW-1185">Reference proteome</keyword>
<dbReference type="InterPro" id="IPR053877">
    <property type="entry name" value="RskA_N"/>
</dbReference>
<evidence type="ECO:0000259" key="9">
    <source>
        <dbReference type="Pfam" id="PF10099"/>
    </source>
</evidence>
<evidence type="ECO:0000256" key="2">
    <source>
        <dbReference type="ARBA" id="ARBA00022475"/>
    </source>
</evidence>
<keyword evidence="7 8" id="KW-0804">Transcription</keyword>
<dbReference type="Gene3D" id="1.10.10.1320">
    <property type="entry name" value="Anti-sigma factor, zinc-finger domain"/>
    <property type="match status" value="1"/>
</dbReference>
<comment type="subcellular location">
    <subcellularLocation>
        <location evidence="1 8">Cell membrane</location>
        <topology evidence="1 8">Single-pass membrane protein</topology>
    </subcellularLocation>
</comment>